<gene>
    <name evidence="2" type="ORF">FOMPIDRAFT_1079401</name>
</gene>
<feature type="compositionally biased region" description="Low complexity" evidence="1">
    <location>
        <begin position="379"/>
        <end position="388"/>
    </location>
</feature>
<reference evidence="2 3" key="1">
    <citation type="journal article" date="2012" name="Science">
        <title>The Paleozoic origin of enzymatic lignin decomposition reconstructed from 31 fungal genomes.</title>
        <authorList>
            <person name="Floudas D."/>
            <person name="Binder M."/>
            <person name="Riley R."/>
            <person name="Barry K."/>
            <person name="Blanchette R.A."/>
            <person name="Henrissat B."/>
            <person name="Martinez A.T."/>
            <person name="Otillar R."/>
            <person name="Spatafora J.W."/>
            <person name="Yadav J.S."/>
            <person name="Aerts A."/>
            <person name="Benoit I."/>
            <person name="Boyd A."/>
            <person name="Carlson A."/>
            <person name="Copeland A."/>
            <person name="Coutinho P.M."/>
            <person name="de Vries R.P."/>
            <person name="Ferreira P."/>
            <person name="Findley K."/>
            <person name="Foster B."/>
            <person name="Gaskell J."/>
            <person name="Glotzer D."/>
            <person name="Gorecki P."/>
            <person name="Heitman J."/>
            <person name="Hesse C."/>
            <person name="Hori C."/>
            <person name="Igarashi K."/>
            <person name="Jurgens J.A."/>
            <person name="Kallen N."/>
            <person name="Kersten P."/>
            <person name="Kohler A."/>
            <person name="Kuees U."/>
            <person name="Kumar T.K.A."/>
            <person name="Kuo A."/>
            <person name="LaButti K."/>
            <person name="Larrondo L.F."/>
            <person name="Lindquist E."/>
            <person name="Ling A."/>
            <person name="Lombard V."/>
            <person name="Lucas S."/>
            <person name="Lundell T."/>
            <person name="Martin R."/>
            <person name="McLaughlin D.J."/>
            <person name="Morgenstern I."/>
            <person name="Morin E."/>
            <person name="Murat C."/>
            <person name="Nagy L.G."/>
            <person name="Nolan M."/>
            <person name="Ohm R.A."/>
            <person name="Patyshakuliyeva A."/>
            <person name="Rokas A."/>
            <person name="Ruiz-Duenas F.J."/>
            <person name="Sabat G."/>
            <person name="Salamov A."/>
            <person name="Samejima M."/>
            <person name="Schmutz J."/>
            <person name="Slot J.C."/>
            <person name="St John F."/>
            <person name="Stenlid J."/>
            <person name="Sun H."/>
            <person name="Sun S."/>
            <person name="Syed K."/>
            <person name="Tsang A."/>
            <person name="Wiebenga A."/>
            <person name="Young D."/>
            <person name="Pisabarro A."/>
            <person name="Eastwood D.C."/>
            <person name="Martin F."/>
            <person name="Cullen D."/>
            <person name="Grigoriev I.V."/>
            <person name="Hibbett D.S."/>
        </authorList>
    </citation>
    <scope>NUCLEOTIDE SEQUENCE</scope>
    <source>
        <strain evidence="3">FP-58527</strain>
    </source>
</reference>
<evidence type="ECO:0000256" key="1">
    <source>
        <dbReference type="SAM" id="MobiDB-lite"/>
    </source>
</evidence>
<feature type="compositionally biased region" description="Low complexity" evidence="1">
    <location>
        <begin position="435"/>
        <end position="452"/>
    </location>
</feature>
<feature type="compositionally biased region" description="Polar residues" evidence="1">
    <location>
        <begin position="219"/>
        <end position="240"/>
    </location>
</feature>
<organism evidence="2 3">
    <name type="scientific">Fomitopsis schrenkii</name>
    <name type="common">Brown rot fungus</name>
    <dbReference type="NCBI Taxonomy" id="2126942"/>
    <lineage>
        <taxon>Eukaryota</taxon>
        <taxon>Fungi</taxon>
        <taxon>Dikarya</taxon>
        <taxon>Basidiomycota</taxon>
        <taxon>Agaricomycotina</taxon>
        <taxon>Agaricomycetes</taxon>
        <taxon>Polyporales</taxon>
        <taxon>Fomitopsis</taxon>
    </lineage>
</organism>
<dbReference type="AlphaFoldDB" id="S8FPM6"/>
<keyword evidence="3" id="KW-1185">Reference proteome</keyword>
<feature type="compositionally biased region" description="Polar residues" evidence="1">
    <location>
        <begin position="365"/>
        <end position="378"/>
    </location>
</feature>
<feature type="region of interest" description="Disordered" evidence="1">
    <location>
        <begin position="49"/>
        <end position="68"/>
    </location>
</feature>
<feature type="compositionally biased region" description="Basic and acidic residues" evidence="1">
    <location>
        <begin position="59"/>
        <end position="68"/>
    </location>
</feature>
<evidence type="ECO:0000313" key="3">
    <source>
        <dbReference type="Proteomes" id="UP000015241"/>
    </source>
</evidence>
<dbReference type="HOGENOM" id="CLU_487982_0_0_1"/>
<dbReference type="STRING" id="743788.S8FPM6"/>
<feature type="region of interest" description="Disordered" evidence="1">
    <location>
        <begin position="198"/>
        <end position="240"/>
    </location>
</feature>
<evidence type="ECO:0000313" key="2">
    <source>
        <dbReference type="EMBL" id="EPT03201.1"/>
    </source>
</evidence>
<name>S8FPM6_FOMSC</name>
<feature type="region of interest" description="Disordered" evidence="1">
    <location>
        <begin position="260"/>
        <end position="559"/>
    </location>
</feature>
<dbReference type="InParanoid" id="S8FPM6"/>
<accession>S8FPM6</accession>
<feature type="compositionally biased region" description="Basic and acidic residues" evidence="1">
    <location>
        <begin position="389"/>
        <end position="402"/>
    </location>
</feature>
<proteinExistence type="predicted"/>
<feature type="compositionally biased region" description="Basic and acidic residues" evidence="1">
    <location>
        <begin position="312"/>
        <end position="332"/>
    </location>
</feature>
<dbReference type="OrthoDB" id="2799893at2759"/>
<sequence length="559" mass="59283">MFQSVFNKRKVQRTINQITGVRQRMQSPPSPASFVSEDVVNIHEKLHQRYLPEPPDGEANGRPDVRDSTPRVHLELDAHRQSSYSDWFPKDLLNRDARTPPPRDASLVNNPSGSTATINEVALENSWGHDRSIGGASSASLGASTDDVIIIEPLRPDSRDVRLRILLEVHVPIIRKPTPTPIKIPDNLAASKIHIQRSASAGTSAGGHTHLPVPGAHSNGPSRPASPNSVGTDDPSSSVSGTTLARALVNSFIATNDSRQSRYRSGITRQDSATLPRGEHPFHRFMDSPDSTLIPPVPPLPSSAELSARGLDSGKSHGRAVEGEKGGSRRDSMVVALENRGDQPPTVFSPISPITEQPSPAPSMHTPTGTNLSEAHTASSSRSSLSISVDHRRLSAEPERIRTSSAPSPQGDNGAERPSGARAMSFSPGLDSGISLSAYTSSYESTSVESASTPPSSVPPHRAMSAGSPVSAFGNNYVSRSRSDSSVHRAGGMARPTLLPIGERPHSVLVPLSPEGRTSTDSDNRPYIVPSHFGPPPTGVAPVTARLPVTGTGDSPVDS</sequence>
<protein>
    <submittedName>
        <fullName evidence="2">Uncharacterized protein</fullName>
    </submittedName>
</protein>
<dbReference type="Proteomes" id="UP000015241">
    <property type="component" value="Unassembled WGS sequence"/>
</dbReference>
<dbReference type="EMBL" id="KE504131">
    <property type="protein sequence ID" value="EPT03201.1"/>
    <property type="molecule type" value="Genomic_DNA"/>
</dbReference>
<feature type="non-terminal residue" evidence="2">
    <location>
        <position position="559"/>
    </location>
</feature>
<feature type="compositionally biased region" description="Basic and acidic residues" evidence="1">
    <location>
        <begin position="277"/>
        <end position="287"/>
    </location>
</feature>